<comment type="caution">
    <text evidence="1">The sequence shown here is derived from an EMBL/GenBank/DDBJ whole genome shotgun (WGS) entry which is preliminary data.</text>
</comment>
<dbReference type="EMBL" id="BIMW01000088">
    <property type="protein sequence ID" value="GCE94013.1"/>
    <property type="molecule type" value="Genomic_DNA"/>
</dbReference>
<organism evidence="1 2">
    <name type="scientific">Limnospira platensis NIES-46</name>
    <dbReference type="NCBI Taxonomy" id="1236695"/>
    <lineage>
        <taxon>Bacteria</taxon>
        <taxon>Bacillati</taxon>
        <taxon>Cyanobacteriota</taxon>
        <taxon>Cyanophyceae</taxon>
        <taxon>Oscillatoriophycideae</taxon>
        <taxon>Oscillatoriales</taxon>
        <taxon>Sirenicapillariaceae</taxon>
        <taxon>Limnospira</taxon>
    </lineage>
</organism>
<accession>A0A5M3T2P7</accession>
<dbReference type="InterPro" id="IPR021801">
    <property type="entry name" value="DUF3370"/>
</dbReference>
<sequence length="443" mass="48583">MLPLAIAPLILSVTPPPPVVITRPQEVRPLPGQLDNIPVFNSNSPEVVPVEGILLSTFPPQGKTQTNAHLNFPFDGRFDIFAHHIARPTNPEDLRTLYLGLLAYNPTSEPVTLEILQAASYLSQPDAPFIPLPPVLDNNDGTVFAGPGSRVMGEILRGRQQSSPPDQVIIPPQQFQMVFKAPIPVKTLEPPLNGRSLLMRLQSSGTVHIASLAQFAIQNPDGSESSPALESWVELLHNGSLVTPRDLAPTPPNSPERIIYGRVAGVALGSVWKAEITNLTIPEPGQAISYIFSSLPGGKLGTNQNQSAPMVVRYEDTAYQAHGNYGIQYSLTLDLSNPTNTPKTVVLTMETPLKSNELTDGGVQFFEEPPSRVFFRGTVRFRYTDDSGTTVSRYFHLVQNRGQQGEPLIELDIQPRTRRQVEFDFLYPPDASPPQVLTIKTLD</sequence>
<reference evidence="1 2" key="1">
    <citation type="journal article" date="2019" name="J Genomics">
        <title>The Draft Genome of a Hydrogen-producing Cyanobacterium, Arthrospira platensis NIES-46.</title>
        <authorList>
            <person name="Suzuki S."/>
            <person name="Yamaguchi H."/>
            <person name="Kawachi M."/>
        </authorList>
    </citation>
    <scope>NUCLEOTIDE SEQUENCE [LARGE SCALE GENOMIC DNA]</scope>
    <source>
        <strain evidence="1 2">NIES-46</strain>
    </source>
</reference>
<name>A0A5M3T2P7_LIMPL</name>
<dbReference type="Proteomes" id="UP000326169">
    <property type="component" value="Unassembled WGS sequence"/>
</dbReference>
<proteinExistence type="predicted"/>
<dbReference type="RefSeq" id="WP_006616725.1">
    <property type="nucleotide sequence ID" value="NZ_BIMW01000088.1"/>
</dbReference>
<evidence type="ECO:0000313" key="2">
    <source>
        <dbReference type="Proteomes" id="UP000326169"/>
    </source>
</evidence>
<dbReference type="GeneID" id="301682922"/>
<protein>
    <recommendedName>
        <fullName evidence="3">DUF3370 domain-containing protein</fullName>
    </recommendedName>
</protein>
<dbReference type="Pfam" id="PF11850">
    <property type="entry name" value="DUF3370"/>
    <property type="match status" value="1"/>
</dbReference>
<gene>
    <name evidence="1" type="ORF">NIES46_20650</name>
</gene>
<keyword evidence="2" id="KW-1185">Reference proteome</keyword>
<evidence type="ECO:0008006" key="3">
    <source>
        <dbReference type="Google" id="ProtNLM"/>
    </source>
</evidence>
<evidence type="ECO:0000313" key="1">
    <source>
        <dbReference type="EMBL" id="GCE94013.1"/>
    </source>
</evidence>